<name>A0AAU9DAW5_9BACT</name>
<evidence type="ECO:0000313" key="3">
    <source>
        <dbReference type="Proteomes" id="UP001348817"/>
    </source>
</evidence>
<keyword evidence="3" id="KW-1185">Reference proteome</keyword>
<dbReference type="AlphaFoldDB" id="A0AAU9DAW5"/>
<evidence type="ECO:0000313" key="2">
    <source>
        <dbReference type="EMBL" id="BDD09495.1"/>
    </source>
</evidence>
<dbReference type="Proteomes" id="UP001348817">
    <property type="component" value="Chromosome"/>
</dbReference>
<gene>
    <name evidence="2" type="ORF">FUAX_19270</name>
</gene>
<dbReference type="InterPro" id="IPR014710">
    <property type="entry name" value="RmlC-like_jellyroll"/>
</dbReference>
<sequence length="110" mass="12573">MIEENPLLSLFPEAEIPLPGVVSRLIQAGERQLIFMEFEQEAIVPPHSHNAQWGVVLDGEIELTIEGKTKLLKKGDSYYIEKDQVHSAKISAGYKDLTFFDQIDRYKIKE</sequence>
<dbReference type="EMBL" id="AP025314">
    <property type="protein sequence ID" value="BDD09495.1"/>
    <property type="molecule type" value="Genomic_DNA"/>
</dbReference>
<feature type="domain" description="Cupin type-2" evidence="1">
    <location>
        <begin position="35"/>
        <end position="96"/>
    </location>
</feature>
<dbReference type="InterPro" id="IPR011051">
    <property type="entry name" value="RmlC_Cupin_sf"/>
</dbReference>
<accession>A0AAU9DAW5</accession>
<dbReference type="InterPro" id="IPR013096">
    <property type="entry name" value="Cupin_2"/>
</dbReference>
<dbReference type="RefSeq" id="WP_338391095.1">
    <property type="nucleotide sequence ID" value="NZ_AP025314.1"/>
</dbReference>
<protein>
    <recommendedName>
        <fullName evidence="1">Cupin type-2 domain-containing protein</fullName>
    </recommendedName>
</protein>
<reference evidence="2 3" key="1">
    <citation type="submission" date="2021-12" db="EMBL/GenBank/DDBJ databases">
        <title>Genome sequencing of bacteria with rrn-lacking chromosome and rrn-plasmid.</title>
        <authorList>
            <person name="Anda M."/>
            <person name="Iwasaki W."/>
        </authorList>
    </citation>
    <scope>NUCLEOTIDE SEQUENCE [LARGE SCALE GENOMIC DNA]</scope>
    <source>
        <strain evidence="2 3">DSM 100852</strain>
    </source>
</reference>
<dbReference type="Gene3D" id="2.60.120.10">
    <property type="entry name" value="Jelly Rolls"/>
    <property type="match status" value="1"/>
</dbReference>
<evidence type="ECO:0000259" key="1">
    <source>
        <dbReference type="Pfam" id="PF07883"/>
    </source>
</evidence>
<dbReference type="KEGG" id="fax:FUAX_19270"/>
<dbReference type="SUPFAM" id="SSF51182">
    <property type="entry name" value="RmlC-like cupins"/>
    <property type="match status" value="1"/>
</dbReference>
<dbReference type="Pfam" id="PF07883">
    <property type="entry name" value="Cupin_2"/>
    <property type="match status" value="1"/>
</dbReference>
<proteinExistence type="predicted"/>
<organism evidence="2 3">
    <name type="scientific">Fulvitalea axinellae</name>
    <dbReference type="NCBI Taxonomy" id="1182444"/>
    <lineage>
        <taxon>Bacteria</taxon>
        <taxon>Pseudomonadati</taxon>
        <taxon>Bacteroidota</taxon>
        <taxon>Cytophagia</taxon>
        <taxon>Cytophagales</taxon>
        <taxon>Persicobacteraceae</taxon>
        <taxon>Fulvitalea</taxon>
    </lineage>
</organism>